<dbReference type="KEGG" id="aab:A4R43_18880"/>
<keyword evidence="4" id="KW-1185">Reference proteome</keyword>
<dbReference type="Proteomes" id="UP000250434">
    <property type="component" value="Chromosome"/>
</dbReference>
<dbReference type="EMBL" id="CP015163">
    <property type="protein sequence ID" value="AXB44329.1"/>
    <property type="molecule type" value="Genomic_DNA"/>
</dbReference>
<sequence>MAAKLKLAVGVLVAAVVFAGVSGWLWVSAAMDDHLSYAQSRDDALAAGRTQIAELNSLDHHRVDEGINRWLEVSTGQLHDELARTDEATRKSLREGGTVATGKVLDAAVNSLDDHAGTARLLASVEITVAKEGAATSTKRNRFSAQLTRTESGWKVSAMDQVPIGAG</sequence>
<dbReference type="PANTHER" id="PTHR37042">
    <property type="entry name" value="OUTER MEMBRANE PROTEIN RV1973"/>
    <property type="match status" value="1"/>
</dbReference>
<protein>
    <recommendedName>
        <fullName evidence="5">SnoaL-like domain-containing protein</fullName>
    </recommendedName>
</protein>
<keyword evidence="2" id="KW-0472">Membrane</keyword>
<name>A0A344L8F5_9PSEU</name>
<proteinExistence type="predicted"/>
<dbReference type="GO" id="GO:0016020">
    <property type="term" value="C:membrane"/>
    <property type="evidence" value="ECO:0007669"/>
    <property type="project" value="UniProtKB-SubCell"/>
</dbReference>
<evidence type="ECO:0000313" key="4">
    <source>
        <dbReference type="Proteomes" id="UP000250434"/>
    </source>
</evidence>
<reference evidence="3 4" key="1">
    <citation type="submission" date="2016-04" db="EMBL/GenBank/DDBJ databases">
        <title>Complete genome sequence and analysis of deep-sea sediment isolate, Amycolatopsis sp. WP1.</title>
        <authorList>
            <person name="Wang H."/>
            <person name="Chen S."/>
            <person name="Wu Q."/>
        </authorList>
    </citation>
    <scope>NUCLEOTIDE SEQUENCE [LARGE SCALE GENOMIC DNA]</scope>
    <source>
        <strain evidence="3 4">WP1</strain>
    </source>
</reference>
<gene>
    <name evidence="3" type="ORF">A4R43_18880</name>
</gene>
<dbReference type="RefSeq" id="WP_113693570.1">
    <property type="nucleotide sequence ID" value="NZ_CP015163.1"/>
</dbReference>
<evidence type="ECO:0000256" key="1">
    <source>
        <dbReference type="ARBA" id="ARBA00004370"/>
    </source>
</evidence>
<organism evidence="3 4">
    <name type="scientific">Amycolatopsis albispora</name>
    <dbReference type="NCBI Taxonomy" id="1804986"/>
    <lineage>
        <taxon>Bacteria</taxon>
        <taxon>Bacillati</taxon>
        <taxon>Actinomycetota</taxon>
        <taxon>Actinomycetes</taxon>
        <taxon>Pseudonocardiales</taxon>
        <taxon>Pseudonocardiaceae</taxon>
        <taxon>Amycolatopsis</taxon>
    </lineage>
</organism>
<evidence type="ECO:0000313" key="3">
    <source>
        <dbReference type="EMBL" id="AXB44329.1"/>
    </source>
</evidence>
<comment type="subcellular location">
    <subcellularLocation>
        <location evidence="1">Membrane</location>
    </subcellularLocation>
</comment>
<dbReference type="AlphaFoldDB" id="A0A344L8F5"/>
<accession>A0A344L8F5</accession>
<evidence type="ECO:0008006" key="5">
    <source>
        <dbReference type="Google" id="ProtNLM"/>
    </source>
</evidence>
<evidence type="ECO:0000256" key="2">
    <source>
        <dbReference type="ARBA" id="ARBA00023136"/>
    </source>
</evidence>
<dbReference type="PANTHER" id="PTHR37042:SF4">
    <property type="entry name" value="OUTER MEMBRANE PROTEIN RV1973"/>
    <property type="match status" value="1"/>
</dbReference>
<dbReference type="OrthoDB" id="3472661at2"/>